<comment type="similarity">
    <text evidence="2">Belongs to the bacteriocin class IIA/YGNGV family.</text>
</comment>
<dbReference type="Pfam" id="PF01721">
    <property type="entry name" value="Bacteriocin_II"/>
    <property type="match status" value="1"/>
</dbReference>
<dbReference type="InterPro" id="IPR002633">
    <property type="entry name" value="Bacteriocin_IIa"/>
</dbReference>
<keyword evidence="4" id="KW-0929">Antimicrobial</keyword>
<dbReference type="InterPro" id="IPR023384">
    <property type="entry name" value="Bacteriocin_IIa_CS"/>
</dbReference>
<evidence type="ECO:0000256" key="5">
    <source>
        <dbReference type="ARBA" id="ARBA00023022"/>
    </source>
</evidence>
<dbReference type="AlphaFoldDB" id="A0A109DGD3"/>
<dbReference type="PROSITE" id="PS60030">
    <property type="entry name" value="BACTERIOCIN_IIA"/>
    <property type="match status" value="1"/>
</dbReference>
<dbReference type="InterPro" id="IPR026437">
    <property type="entry name" value="CxxCx5CxxC_targ"/>
</dbReference>
<proteinExistence type="inferred from homology"/>
<organism evidence="8 9">
    <name type="scientific">Lactobacillus crispatus</name>
    <dbReference type="NCBI Taxonomy" id="47770"/>
    <lineage>
        <taxon>Bacteria</taxon>
        <taxon>Bacillati</taxon>
        <taxon>Bacillota</taxon>
        <taxon>Bacilli</taxon>
        <taxon>Lactobacillales</taxon>
        <taxon>Lactobacillaceae</taxon>
        <taxon>Lactobacillus</taxon>
    </lineage>
</organism>
<dbReference type="NCBIfam" id="TIGR04139">
    <property type="entry name" value="CxxCx5CxxC_targ"/>
    <property type="match status" value="1"/>
</dbReference>
<dbReference type="InterPro" id="IPR023388">
    <property type="entry name" value="Bacteriocin_IIa_dom_sf"/>
</dbReference>
<dbReference type="GO" id="GO:0031640">
    <property type="term" value="P:killing of cells of another organism"/>
    <property type="evidence" value="ECO:0007669"/>
    <property type="project" value="UniProtKB-KW"/>
</dbReference>
<dbReference type="RefSeq" id="WP_060461577.1">
    <property type="nucleotide sequence ID" value="NZ_AP025162.1"/>
</dbReference>
<sequence>MVKFQELKESQLSQVLGGTHRKRGGGRYHYYGNGVSCNRYHCRVDWSRSWYCIVNRAGGAYATGGQATIGNC</sequence>
<keyword evidence="7" id="KW-1015">Disulfide bond</keyword>
<evidence type="ECO:0000256" key="2">
    <source>
        <dbReference type="ARBA" id="ARBA00007999"/>
    </source>
</evidence>
<evidence type="ECO:0000313" key="8">
    <source>
        <dbReference type="EMBL" id="KWU04967.1"/>
    </source>
</evidence>
<evidence type="ECO:0000256" key="4">
    <source>
        <dbReference type="ARBA" id="ARBA00022529"/>
    </source>
</evidence>
<evidence type="ECO:0000256" key="1">
    <source>
        <dbReference type="ARBA" id="ARBA00004613"/>
    </source>
</evidence>
<keyword evidence="6" id="KW-0078">Bacteriocin</keyword>
<evidence type="ECO:0000256" key="3">
    <source>
        <dbReference type="ARBA" id="ARBA00022525"/>
    </source>
</evidence>
<dbReference type="EMBL" id="LJGP01000001">
    <property type="protein sequence ID" value="KWU04967.1"/>
    <property type="molecule type" value="Genomic_DNA"/>
</dbReference>
<protein>
    <submittedName>
        <fullName evidence="8">Uncharacterized protein</fullName>
    </submittedName>
</protein>
<dbReference type="PATRIC" id="fig|47770.28.peg.53"/>
<accession>A0A109DGD3</accession>
<comment type="subcellular location">
    <subcellularLocation>
        <location evidence="1">Secreted</location>
    </subcellularLocation>
</comment>
<dbReference type="GO" id="GO:0005576">
    <property type="term" value="C:extracellular region"/>
    <property type="evidence" value="ECO:0007669"/>
    <property type="project" value="UniProtKB-SubCell"/>
</dbReference>
<comment type="caution">
    <text evidence="8">The sequence shown here is derived from an EMBL/GenBank/DDBJ whole genome shotgun (WGS) entry which is preliminary data.</text>
</comment>
<dbReference type="Gene3D" id="1.20.5.130">
    <property type="match status" value="1"/>
</dbReference>
<evidence type="ECO:0000256" key="6">
    <source>
        <dbReference type="ARBA" id="ARBA00023048"/>
    </source>
</evidence>
<gene>
    <name evidence="8" type="ORF">AEL95_00245</name>
</gene>
<evidence type="ECO:0000256" key="7">
    <source>
        <dbReference type="ARBA" id="ARBA00023157"/>
    </source>
</evidence>
<dbReference type="Proteomes" id="UP000067598">
    <property type="component" value="Unassembled WGS sequence"/>
</dbReference>
<name>A0A109DGD3_9LACO</name>
<dbReference type="GO" id="GO:0042742">
    <property type="term" value="P:defense response to bacterium"/>
    <property type="evidence" value="ECO:0007669"/>
    <property type="project" value="UniProtKB-KW"/>
</dbReference>
<reference evidence="8 9" key="1">
    <citation type="journal article" date="2016" name="Microbiology (Mosc.)">
        <title>Comparison of Lactobacillus crispatus isolates from Lactobacillus-dominated vaginal microbiomes with isolates from microbiomes containing bacterial vaginosis-associated bacteria.</title>
        <authorList>
            <person name="Abdelmaksoud A.A."/>
            <person name="Koparde V.N."/>
            <person name="Sheth N.U."/>
            <person name="Serrano M.G."/>
            <person name="Glascock A.L."/>
            <person name="Fettweis J.M."/>
            <person name="Strauss Iii J.F."/>
            <person name="Buck G.A."/>
            <person name="Jefferson K.K."/>
        </authorList>
    </citation>
    <scope>NUCLEOTIDE SEQUENCE [LARGE SCALE GENOMIC DNA]</scope>
    <source>
        <strain evidence="8 9">VMC3</strain>
    </source>
</reference>
<keyword evidence="5" id="KW-0044">Antibiotic</keyword>
<evidence type="ECO:0000313" key="9">
    <source>
        <dbReference type="Proteomes" id="UP000067598"/>
    </source>
</evidence>
<keyword evidence="3" id="KW-0964">Secreted</keyword>